<organism evidence="8 10">
    <name type="scientific">Methylomonas methanica</name>
    <dbReference type="NCBI Taxonomy" id="421"/>
    <lineage>
        <taxon>Bacteria</taxon>
        <taxon>Pseudomonadati</taxon>
        <taxon>Pseudomonadota</taxon>
        <taxon>Gammaproteobacteria</taxon>
        <taxon>Methylococcales</taxon>
        <taxon>Methylococcaceae</taxon>
        <taxon>Methylomonas</taxon>
    </lineage>
</organism>
<sequence length="128" mass="14311">MPTLNILVVDDEESIRDMLLMVLENAGMNVTTVATAEEAQQSLAETSVDLLVLDWMLPGISGIEMTRRLKNDPKFTALPVILLTARAERNDRIRAFEVGVNDYITKPFSPRDLIIRINSAINISKNLN</sequence>
<reference evidence="11" key="1">
    <citation type="submission" date="2016-03" db="EMBL/GenBank/DDBJ databases">
        <authorList>
            <person name="Heylen K."/>
            <person name="De Vos P."/>
            <person name="Vekeman B."/>
        </authorList>
    </citation>
    <scope>NUCLEOTIDE SEQUENCE [LARGE SCALE GENOMIC DNA]</scope>
    <source>
        <strain evidence="11">R-45363</strain>
    </source>
</reference>
<dbReference type="GO" id="GO:0032993">
    <property type="term" value="C:protein-DNA complex"/>
    <property type="evidence" value="ECO:0007669"/>
    <property type="project" value="TreeGrafter"/>
</dbReference>
<dbReference type="InterPro" id="IPR039420">
    <property type="entry name" value="WalR-like"/>
</dbReference>
<gene>
    <name evidence="9" type="ORF">A1332_06125</name>
    <name evidence="8" type="ORF">A1353_11410</name>
</gene>
<keyword evidence="3" id="KW-0805">Transcription regulation</keyword>
<dbReference type="GO" id="GO:0000976">
    <property type="term" value="F:transcription cis-regulatory region binding"/>
    <property type="evidence" value="ECO:0007669"/>
    <property type="project" value="TreeGrafter"/>
</dbReference>
<dbReference type="InterPro" id="IPR001789">
    <property type="entry name" value="Sig_transdc_resp-reg_receiver"/>
</dbReference>
<evidence type="ECO:0000256" key="6">
    <source>
        <dbReference type="PROSITE-ProRule" id="PRU00169"/>
    </source>
</evidence>
<evidence type="ECO:0000256" key="4">
    <source>
        <dbReference type="ARBA" id="ARBA00023125"/>
    </source>
</evidence>
<dbReference type="EMBL" id="LUUG01000033">
    <property type="protein sequence ID" value="OAI09269.1"/>
    <property type="molecule type" value="Genomic_DNA"/>
</dbReference>
<dbReference type="FunFam" id="3.40.50.2300:FF:000001">
    <property type="entry name" value="DNA-binding response regulator PhoB"/>
    <property type="match status" value="1"/>
</dbReference>
<dbReference type="AlphaFoldDB" id="A0A177MHV7"/>
<dbReference type="Proteomes" id="UP000078090">
    <property type="component" value="Unassembled WGS sequence"/>
</dbReference>
<dbReference type="SMART" id="SM00448">
    <property type="entry name" value="REC"/>
    <property type="match status" value="1"/>
</dbReference>
<proteinExistence type="predicted"/>
<dbReference type="InterPro" id="IPR011006">
    <property type="entry name" value="CheY-like_superfamily"/>
</dbReference>
<dbReference type="SUPFAM" id="SSF52172">
    <property type="entry name" value="CheY-like"/>
    <property type="match status" value="1"/>
</dbReference>
<evidence type="ECO:0000313" key="8">
    <source>
        <dbReference type="EMBL" id="OAI05387.1"/>
    </source>
</evidence>
<evidence type="ECO:0000256" key="2">
    <source>
        <dbReference type="ARBA" id="ARBA00023012"/>
    </source>
</evidence>
<dbReference type="Gene3D" id="3.40.50.2300">
    <property type="match status" value="1"/>
</dbReference>
<evidence type="ECO:0000256" key="1">
    <source>
        <dbReference type="ARBA" id="ARBA00022553"/>
    </source>
</evidence>
<keyword evidence="4" id="KW-0238">DNA-binding</keyword>
<dbReference type="GO" id="GO:0005829">
    <property type="term" value="C:cytosol"/>
    <property type="evidence" value="ECO:0007669"/>
    <property type="project" value="TreeGrafter"/>
</dbReference>
<dbReference type="GO" id="GO:0006355">
    <property type="term" value="P:regulation of DNA-templated transcription"/>
    <property type="evidence" value="ECO:0007669"/>
    <property type="project" value="TreeGrafter"/>
</dbReference>
<dbReference type="OrthoDB" id="9800897at2"/>
<accession>A0A177MHV7</accession>
<dbReference type="PANTHER" id="PTHR48111">
    <property type="entry name" value="REGULATOR OF RPOS"/>
    <property type="match status" value="1"/>
</dbReference>
<dbReference type="PROSITE" id="PS50110">
    <property type="entry name" value="RESPONSE_REGULATORY"/>
    <property type="match status" value="1"/>
</dbReference>
<evidence type="ECO:0000256" key="3">
    <source>
        <dbReference type="ARBA" id="ARBA00023015"/>
    </source>
</evidence>
<protein>
    <submittedName>
        <fullName evidence="8">Response regulator receiver protein</fullName>
    </submittedName>
</protein>
<dbReference type="PANTHER" id="PTHR48111:SF40">
    <property type="entry name" value="PHOSPHATE REGULON TRANSCRIPTIONAL REGULATORY PROTEIN PHOB"/>
    <property type="match status" value="1"/>
</dbReference>
<evidence type="ECO:0000313" key="11">
    <source>
        <dbReference type="Proteomes" id="UP000078090"/>
    </source>
</evidence>
<dbReference type="RefSeq" id="WP_064006835.1">
    <property type="nucleotide sequence ID" value="NZ_LUUG01000033.1"/>
</dbReference>
<dbReference type="Pfam" id="PF00072">
    <property type="entry name" value="Response_reg"/>
    <property type="match status" value="1"/>
</dbReference>
<reference evidence="8 10" key="2">
    <citation type="submission" date="2016-03" db="EMBL/GenBank/DDBJ databases">
        <authorList>
            <person name="Ploux O."/>
        </authorList>
    </citation>
    <scope>NUCLEOTIDE SEQUENCE [LARGE SCALE GENOMIC DNA]</scope>
    <source>
        <strain evidence="9">R-45363</strain>
        <strain evidence="8 10">R-45371</strain>
    </source>
</reference>
<name>A0A177MHV7_METMH</name>
<evidence type="ECO:0000256" key="5">
    <source>
        <dbReference type="ARBA" id="ARBA00023163"/>
    </source>
</evidence>
<comment type="caution">
    <text evidence="8">The sequence shown here is derived from an EMBL/GenBank/DDBJ whole genome shotgun (WGS) entry which is preliminary data.</text>
</comment>
<feature type="domain" description="Response regulatory" evidence="7">
    <location>
        <begin position="5"/>
        <end position="121"/>
    </location>
</feature>
<dbReference type="EMBL" id="LUUH01000042">
    <property type="protein sequence ID" value="OAI05387.1"/>
    <property type="molecule type" value="Genomic_DNA"/>
</dbReference>
<evidence type="ECO:0000259" key="7">
    <source>
        <dbReference type="PROSITE" id="PS50110"/>
    </source>
</evidence>
<evidence type="ECO:0000313" key="10">
    <source>
        <dbReference type="Proteomes" id="UP000077763"/>
    </source>
</evidence>
<dbReference type="Proteomes" id="UP000077763">
    <property type="component" value="Unassembled WGS sequence"/>
</dbReference>
<keyword evidence="1 6" id="KW-0597">Phosphoprotein</keyword>
<dbReference type="GO" id="GO:0000156">
    <property type="term" value="F:phosphorelay response regulator activity"/>
    <property type="evidence" value="ECO:0007669"/>
    <property type="project" value="TreeGrafter"/>
</dbReference>
<feature type="modified residue" description="4-aspartylphosphate" evidence="6">
    <location>
        <position position="54"/>
    </location>
</feature>
<keyword evidence="5" id="KW-0804">Transcription</keyword>
<evidence type="ECO:0000313" key="9">
    <source>
        <dbReference type="EMBL" id="OAI09269.1"/>
    </source>
</evidence>
<keyword evidence="2" id="KW-0902">Two-component regulatory system</keyword>